<comment type="caution">
    <text evidence="2">The sequence shown here is derived from an EMBL/GenBank/DDBJ whole genome shotgun (WGS) entry which is preliminary data.</text>
</comment>
<dbReference type="EMBL" id="CAJNIZ010040169">
    <property type="protein sequence ID" value="CAE7600039.1"/>
    <property type="molecule type" value="Genomic_DNA"/>
</dbReference>
<feature type="coiled-coil region" evidence="1">
    <location>
        <begin position="252"/>
        <end position="279"/>
    </location>
</feature>
<proteinExistence type="predicted"/>
<keyword evidence="3" id="KW-1185">Reference proteome</keyword>
<evidence type="ECO:0000313" key="2">
    <source>
        <dbReference type="EMBL" id="CAE7600039.1"/>
    </source>
</evidence>
<accession>A0A812V3I0</accession>
<dbReference type="OrthoDB" id="430767at2759"/>
<dbReference type="AlphaFoldDB" id="A0A812V3I0"/>
<sequence>MRGLTECGDPSLTEDLVKELFQSSRKSWESSLIELGQSCREAVLASERVQGSPNVSRPVDAEMCGWPAIHDSEHELALAIQALQHTISSSSMPSDIFEKHASSLLASSVEQVEKRTADPSDGLQFHERFLASFQAEGDTYHESALSGLEGHAKMLGSILASELPQQLKRACSKQLRAPIQHNCETLSEAVVQALLEAANALASSRATEASQRLRTPPALDAGQLAKAVQQAVQPPESLKAETSGMPNLTDSVGRLRGRLSQLEASLQELEEEVHETKRALRVPAPAVAQLQGQFPATLQ</sequence>
<keyword evidence="1" id="KW-0175">Coiled coil</keyword>
<protein>
    <submittedName>
        <fullName evidence="2">Uncharacterized protein</fullName>
    </submittedName>
</protein>
<name>A0A812V3I0_SYMPI</name>
<reference evidence="2" key="1">
    <citation type="submission" date="2021-02" db="EMBL/GenBank/DDBJ databases">
        <authorList>
            <person name="Dougan E. K."/>
            <person name="Rhodes N."/>
            <person name="Thang M."/>
            <person name="Chan C."/>
        </authorList>
    </citation>
    <scope>NUCLEOTIDE SEQUENCE</scope>
</reference>
<dbReference type="Proteomes" id="UP000649617">
    <property type="component" value="Unassembled WGS sequence"/>
</dbReference>
<gene>
    <name evidence="2" type="ORF">SPIL2461_LOCUS15925</name>
</gene>
<evidence type="ECO:0000256" key="1">
    <source>
        <dbReference type="SAM" id="Coils"/>
    </source>
</evidence>
<organism evidence="2 3">
    <name type="scientific">Symbiodinium pilosum</name>
    <name type="common">Dinoflagellate</name>
    <dbReference type="NCBI Taxonomy" id="2952"/>
    <lineage>
        <taxon>Eukaryota</taxon>
        <taxon>Sar</taxon>
        <taxon>Alveolata</taxon>
        <taxon>Dinophyceae</taxon>
        <taxon>Suessiales</taxon>
        <taxon>Symbiodiniaceae</taxon>
        <taxon>Symbiodinium</taxon>
    </lineage>
</organism>
<evidence type="ECO:0000313" key="3">
    <source>
        <dbReference type="Proteomes" id="UP000649617"/>
    </source>
</evidence>